<organism evidence="1 2">
    <name type="scientific">Lasiosphaeria hispida</name>
    <dbReference type="NCBI Taxonomy" id="260671"/>
    <lineage>
        <taxon>Eukaryota</taxon>
        <taxon>Fungi</taxon>
        <taxon>Dikarya</taxon>
        <taxon>Ascomycota</taxon>
        <taxon>Pezizomycotina</taxon>
        <taxon>Sordariomycetes</taxon>
        <taxon>Sordariomycetidae</taxon>
        <taxon>Sordariales</taxon>
        <taxon>Lasiosphaeriaceae</taxon>
        <taxon>Lasiosphaeria</taxon>
    </lineage>
</organism>
<reference evidence="1" key="2">
    <citation type="submission" date="2023-06" db="EMBL/GenBank/DDBJ databases">
        <authorList>
            <consortium name="Lawrence Berkeley National Laboratory"/>
            <person name="Haridas S."/>
            <person name="Hensen N."/>
            <person name="Bonometti L."/>
            <person name="Westerberg I."/>
            <person name="Brannstrom I.O."/>
            <person name="Guillou S."/>
            <person name="Cros-Aarteil S."/>
            <person name="Calhoun S."/>
            <person name="Kuo A."/>
            <person name="Mondo S."/>
            <person name="Pangilinan J."/>
            <person name="Riley R."/>
            <person name="Labutti K."/>
            <person name="Andreopoulos B."/>
            <person name="Lipzen A."/>
            <person name="Chen C."/>
            <person name="Yanf M."/>
            <person name="Daum C."/>
            <person name="Ng V."/>
            <person name="Clum A."/>
            <person name="Steindorff A."/>
            <person name="Ohm R."/>
            <person name="Martin F."/>
            <person name="Silar P."/>
            <person name="Natvig D."/>
            <person name="Lalanne C."/>
            <person name="Gautier V."/>
            <person name="Ament-Velasquez S.L."/>
            <person name="Kruys A."/>
            <person name="Hutchinson M.I."/>
            <person name="Powell A.J."/>
            <person name="Barry K."/>
            <person name="Miller A.N."/>
            <person name="Grigoriev I.V."/>
            <person name="Debuchy R."/>
            <person name="Gladieux P."/>
            <person name="Thoren M.H."/>
            <person name="Johannesson H."/>
        </authorList>
    </citation>
    <scope>NUCLEOTIDE SEQUENCE</scope>
    <source>
        <strain evidence="1">CBS 955.72</strain>
    </source>
</reference>
<protein>
    <submittedName>
        <fullName evidence="1">Uncharacterized protein</fullName>
    </submittedName>
</protein>
<reference evidence="1" key="1">
    <citation type="journal article" date="2023" name="Mol. Phylogenet. Evol.">
        <title>Genome-scale phylogeny and comparative genomics of the fungal order Sordariales.</title>
        <authorList>
            <person name="Hensen N."/>
            <person name="Bonometti L."/>
            <person name="Westerberg I."/>
            <person name="Brannstrom I.O."/>
            <person name="Guillou S."/>
            <person name="Cros-Aarteil S."/>
            <person name="Calhoun S."/>
            <person name="Haridas S."/>
            <person name="Kuo A."/>
            <person name="Mondo S."/>
            <person name="Pangilinan J."/>
            <person name="Riley R."/>
            <person name="LaButti K."/>
            <person name="Andreopoulos B."/>
            <person name="Lipzen A."/>
            <person name="Chen C."/>
            <person name="Yan M."/>
            <person name="Daum C."/>
            <person name="Ng V."/>
            <person name="Clum A."/>
            <person name="Steindorff A."/>
            <person name="Ohm R.A."/>
            <person name="Martin F."/>
            <person name="Silar P."/>
            <person name="Natvig D.O."/>
            <person name="Lalanne C."/>
            <person name="Gautier V."/>
            <person name="Ament-Velasquez S.L."/>
            <person name="Kruys A."/>
            <person name="Hutchinson M.I."/>
            <person name="Powell A.J."/>
            <person name="Barry K."/>
            <person name="Miller A.N."/>
            <person name="Grigoriev I.V."/>
            <person name="Debuchy R."/>
            <person name="Gladieux P."/>
            <person name="Hiltunen Thoren M."/>
            <person name="Johannesson H."/>
        </authorList>
    </citation>
    <scope>NUCLEOTIDE SEQUENCE</scope>
    <source>
        <strain evidence="1">CBS 955.72</strain>
    </source>
</reference>
<comment type="caution">
    <text evidence="1">The sequence shown here is derived from an EMBL/GenBank/DDBJ whole genome shotgun (WGS) entry which is preliminary data.</text>
</comment>
<keyword evidence="2" id="KW-1185">Reference proteome</keyword>
<evidence type="ECO:0000313" key="1">
    <source>
        <dbReference type="EMBL" id="KAK3363820.1"/>
    </source>
</evidence>
<proteinExistence type="predicted"/>
<sequence length="65" mass="7806">MCIWEQTQFACGHYGKLKKQEYSCAIYTRFVYGDCLFNKRRSRVTSIISFDDCKDCRDIFEFINL</sequence>
<accession>A0AAJ0HVS4</accession>
<name>A0AAJ0HVS4_9PEZI</name>
<evidence type="ECO:0000313" key="2">
    <source>
        <dbReference type="Proteomes" id="UP001275084"/>
    </source>
</evidence>
<dbReference type="Proteomes" id="UP001275084">
    <property type="component" value="Unassembled WGS sequence"/>
</dbReference>
<gene>
    <name evidence="1" type="ORF">B0T25DRAFT_442022</name>
</gene>
<dbReference type="EMBL" id="JAUIQD010000001">
    <property type="protein sequence ID" value="KAK3363820.1"/>
    <property type="molecule type" value="Genomic_DNA"/>
</dbReference>
<dbReference type="AlphaFoldDB" id="A0AAJ0HVS4"/>